<name>A0ABU0XB96_9MICO</name>
<proteinExistence type="predicted"/>
<dbReference type="EMBL" id="JAVFCB010000001">
    <property type="protein sequence ID" value="MDQ4212380.1"/>
    <property type="molecule type" value="Genomic_DNA"/>
</dbReference>
<sequence>MAHDILFVGADAGGNVPPMRAVAAELAARGHRIAFAGLDPPDPAEERVPLPAIAGREPGPATTGSAQLRGMVRVGLGRALGRETGEVVARRRPDVAVVDGMMLTAIRAAARTGVPVVALFHSFGAVWGDGIWQGPAGTVLRPFGLAPAEVWGSAAARLLLTDRELDPLTDDANTIGFEWTGTTERGAEPAPRGPGTPPLVLVSLSSVWQRDQDDVYRRILAALRPLPVRAIVTRSVPRTAFRGEIPPNVELLRRTPHADLLPRADLVIGHGGHSTTLSALAHGVPLLVLPMNRASDQRLIGDIVEENGLGLTLPRSVPPLAIRGAIRRILADGTITAAAARTGRRLRAQNGARVAADRIEAVVAR</sequence>
<feature type="domain" description="Erythromycin biosynthesis protein CIII-like C-terminal" evidence="3">
    <location>
        <begin position="231"/>
        <end position="343"/>
    </location>
</feature>
<dbReference type="InterPro" id="IPR002213">
    <property type="entry name" value="UDP_glucos_trans"/>
</dbReference>
<keyword evidence="2" id="KW-0808">Transferase</keyword>
<organism evidence="5 6">
    <name type="scientific">Microbacterium capsulatum</name>
    <dbReference type="NCBI Taxonomy" id="3041921"/>
    <lineage>
        <taxon>Bacteria</taxon>
        <taxon>Bacillati</taxon>
        <taxon>Actinomycetota</taxon>
        <taxon>Actinomycetes</taxon>
        <taxon>Micrococcales</taxon>
        <taxon>Microbacteriaceae</taxon>
        <taxon>Microbacterium</taxon>
    </lineage>
</organism>
<dbReference type="Pfam" id="PF06722">
    <property type="entry name" value="EryCIII-like_C"/>
    <property type="match status" value="1"/>
</dbReference>
<evidence type="ECO:0000259" key="3">
    <source>
        <dbReference type="Pfam" id="PF06722"/>
    </source>
</evidence>
<keyword evidence="1" id="KW-0328">Glycosyltransferase</keyword>
<dbReference type="Pfam" id="PF13439">
    <property type="entry name" value="Glyco_transf_4"/>
    <property type="match status" value="1"/>
</dbReference>
<evidence type="ECO:0000259" key="4">
    <source>
        <dbReference type="Pfam" id="PF13439"/>
    </source>
</evidence>
<reference evidence="5 6" key="1">
    <citation type="submission" date="2023-08" db="EMBL/GenBank/DDBJ databases">
        <title>Microbacterium sp. nov., isolated from a waste landfill.</title>
        <authorList>
            <person name="Wen W."/>
        </authorList>
    </citation>
    <scope>NUCLEOTIDE SEQUENCE [LARGE SCALE GENOMIC DNA]</scope>
    <source>
        <strain evidence="5 6">ASV81</strain>
    </source>
</reference>
<dbReference type="Proteomes" id="UP001230289">
    <property type="component" value="Unassembled WGS sequence"/>
</dbReference>
<evidence type="ECO:0000256" key="2">
    <source>
        <dbReference type="ARBA" id="ARBA00022679"/>
    </source>
</evidence>
<dbReference type="InterPro" id="IPR010610">
    <property type="entry name" value="EryCIII-like_C"/>
</dbReference>
<dbReference type="SUPFAM" id="SSF53756">
    <property type="entry name" value="UDP-Glycosyltransferase/glycogen phosphorylase"/>
    <property type="match status" value="1"/>
</dbReference>
<evidence type="ECO:0000256" key="1">
    <source>
        <dbReference type="ARBA" id="ARBA00022676"/>
    </source>
</evidence>
<dbReference type="CDD" id="cd03784">
    <property type="entry name" value="GT1_Gtf-like"/>
    <property type="match status" value="1"/>
</dbReference>
<evidence type="ECO:0000313" key="5">
    <source>
        <dbReference type="EMBL" id="MDQ4212380.1"/>
    </source>
</evidence>
<dbReference type="PANTHER" id="PTHR48050:SF13">
    <property type="entry name" value="STEROL 3-BETA-GLUCOSYLTRANSFERASE UGT80A2"/>
    <property type="match status" value="1"/>
</dbReference>
<dbReference type="Gene3D" id="3.40.50.2000">
    <property type="entry name" value="Glycogen Phosphorylase B"/>
    <property type="match status" value="2"/>
</dbReference>
<dbReference type="InterPro" id="IPR028098">
    <property type="entry name" value="Glyco_trans_4-like_N"/>
</dbReference>
<dbReference type="RefSeq" id="WP_308487321.1">
    <property type="nucleotide sequence ID" value="NZ_JAVFCB010000001.1"/>
</dbReference>
<keyword evidence="6" id="KW-1185">Reference proteome</keyword>
<accession>A0ABU0XB96</accession>
<gene>
    <name evidence="5" type="ORF">RBR11_00440</name>
</gene>
<protein>
    <submittedName>
        <fullName evidence="5">Glycosyltransferase</fullName>
    </submittedName>
</protein>
<evidence type="ECO:0000313" key="6">
    <source>
        <dbReference type="Proteomes" id="UP001230289"/>
    </source>
</evidence>
<dbReference type="PANTHER" id="PTHR48050">
    <property type="entry name" value="STEROL 3-BETA-GLUCOSYLTRANSFERASE"/>
    <property type="match status" value="1"/>
</dbReference>
<feature type="domain" description="Glycosyltransferase subfamily 4-like N-terminal" evidence="4">
    <location>
        <begin position="21"/>
        <end position="129"/>
    </location>
</feature>
<dbReference type="InterPro" id="IPR050426">
    <property type="entry name" value="Glycosyltransferase_28"/>
</dbReference>
<comment type="caution">
    <text evidence="5">The sequence shown here is derived from an EMBL/GenBank/DDBJ whole genome shotgun (WGS) entry which is preliminary data.</text>
</comment>